<organism evidence="7">
    <name type="scientific">Naegleria gruberi</name>
    <name type="common">Amoeba</name>
    <dbReference type="NCBI Taxonomy" id="5762"/>
    <lineage>
        <taxon>Eukaryota</taxon>
        <taxon>Discoba</taxon>
        <taxon>Heterolobosea</taxon>
        <taxon>Tetramitia</taxon>
        <taxon>Eutetramitia</taxon>
        <taxon>Vahlkampfiidae</taxon>
        <taxon>Naegleria</taxon>
    </lineage>
</organism>
<feature type="binding site" evidence="5">
    <location>
        <position position="99"/>
    </location>
    <ligand>
        <name>ATP</name>
        <dbReference type="ChEBI" id="CHEBI:30616"/>
    </ligand>
</feature>
<evidence type="ECO:0000256" key="5">
    <source>
        <dbReference type="PIRSR" id="PIRSR002583-1"/>
    </source>
</evidence>
<name>D2VN17_NAEGR</name>
<dbReference type="STRING" id="5762.D2VN17"/>
<evidence type="ECO:0000313" key="7">
    <source>
        <dbReference type="Proteomes" id="UP000006671"/>
    </source>
</evidence>
<dbReference type="SUPFAM" id="SSF55874">
    <property type="entry name" value="ATPase domain of HSP90 chaperone/DNA topoisomerase II/histidine kinase"/>
    <property type="match status" value="1"/>
</dbReference>
<accession>D2VN17</accession>
<dbReference type="EMBL" id="GG738883">
    <property type="protein sequence ID" value="EFC41917.1"/>
    <property type="molecule type" value="Genomic_DNA"/>
</dbReference>
<dbReference type="GO" id="GO:0051082">
    <property type="term" value="F:unfolded protein binding"/>
    <property type="evidence" value="ECO:0007669"/>
    <property type="project" value="InterPro"/>
</dbReference>
<reference evidence="6 7" key="1">
    <citation type="journal article" date="2010" name="Cell">
        <title>The genome of Naegleria gruberi illuminates early eukaryotic versatility.</title>
        <authorList>
            <person name="Fritz-Laylin L.K."/>
            <person name="Prochnik S.E."/>
            <person name="Ginger M.L."/>
            <person name="Dacks J.B."/>
            <person name="Carpenter M.L."/>
            <person name="Field M.C."/>
            <person name="Kuo A."/>
            <person name="Paredez A."/>
            <person name="Chapman J."/>
            <person name="Pham J."/>
            <person name="Shu S."/>
            <person name="Neupane R."/>
            <person name="Cipriano M."/>
            <person name="Mancuso J."/>
            <person name="Tu H."/>
            <person name="Salamov A."/>
            <person name="Lindquist E."/>
            <person name="Shapiro H."/>
            <person name="Lucas S."/>
            <person name="Grigoriev I.V."/>
            <person name="Cande W.Z."/>
            <person name="Fulton C."/>
            <person name="Rokhsar D.S."/>
            <person name="Dawson S.C."/>
        </authorList>
    </citation>
    <scope>NUCLEOTIDE SEQUENCE [LARGE SCALE GENOMIC DNA]</scope>
    <source>
        <strain evidence="6 7">NEG-M</strain>
    </source>
</reference>
<keyword evidence="4" id="KW-0143">Chaperone</keyword>
<evidence type="ECO:0000313" key="6">
    <source>
        <dbReference type="EMBL" id="EFC41917.1"/>
    </source>
</evidence>
<dbReference type="InterPro" id="IPR036890">
    <property type="entry name" value="HATPase_C_sf"/>
</dbReference>
<proteinExistence type="inferred from homology"/>
<dbReference type="InterPro" id="IPR001404">
    <property type="entry name" value="Hsp90_fam"/>
</dbReference>
<dbReference type="SUPFAM" id="SSF54211">
    <property type="entry name" value="Ribosomal protein S5 domain 2-like"/>
    <property type="match status" value="1"/>
</dbReference>
<dbReference type="VEuPathDB" id="AmoebaDB:NAEGRDRAFT_44674"/>
<keyword evidence="2 5" id="KW-0547">Nucleotide-binding</keyword>
<dbReference type="eggNOG" id="KOG0019">
    <property type="taxonomic scope" value="Eukaryota"/>
</dbReference>
<dbReference type="KEGG" id="ngr:NAEGRDRAFT_44674"/>
<dbReference type="OrthoDB" id="28737at2759"/>
<dbReference type="InterPro" id="IPR020575">
    <property type="entry name" value="Hsp90_N"/>
</dbReference>
<evidence type="ECO:0000256" key="4">
    <source>
        <dbReference type="ARBA" id="ARBA00023186"/>
    </source>
</evidence>
<evidence type="ECO:0000256" key="3">
    <source>
        <dbReference type="ARBA" id="ARBA00022840"/>
    </source>
</evidence>
<dbReference type="Pfam" id="PF00183">
    <property type="entry name" value="HSP90"/>
    <property type="match status" value="1"/>
</dbReference>
<dbReference type="PIRSF" id="PIRSF002583">
    <property type="entry name" value="Hsp90"/>
    <property type="match status" value="1"/>
</dbReference>
<dbReference type="GO" id="GO:0016887">
    <property type="term" value="F:ATP hydrolysis activity"/>
    <property type="evidence" value="ECO:0007669"/>
    <property type="project" value="InterPro"/>
</dbReference>
<evidence type="ECO:0000256" key="2">
    <source>
        <dbReference type="ARBA" id="ARBA00022741"/>
    </source>
</evidence>
<dbReference type="Gene3D" id="3.30.565.10">
    <property type="entry name" value="Histidine kinase-like ATPase, C-terminal domain"/>
    <property type="match status" value="1"/>
</dbReference>
<feature type="binding site" evidence="5">
    <location>
        <position position="91"/>
    </location>
    <ligand>
        <name>ATP</name>
        <dbReference type="ChEBI" id="CHEBI:30616"/>
    </ligand>
</feature>
<keyword evidence="3 5" id="KW-0067">ATP-binding</keyword>
<dbReference type="GO" id="GO:0140662">
    <property type="term" value="F:ATP-dependent protein folding chaperone"/>
    <property type="evidence" value="ECO:0007669"/>
    <property type="project" value="InterPro"/>
</dbReference>
<dbReference type="Gene3D" id="3.40.50.11260">
    <property type="match status" value="1"/>
</dbReference>
<feature type="binding site" evidence="5">
    <location>
        <position position="86"/>
    </location>
    <ligand>
        <name>ATP</name>
        <dbReference type="ChEBI" id="CHEBI:30616"/>
    </ligand>
</feature>
<feature type="binding site" evidence="5">
    <location>
        <position position="44"/>
    </location>
    <ligand>
        <name>ATP</name>
        <dbReference type="ChEBI" id="CHEBI:30616"/>
    </ligand>
</feature>
<dbReference type="InterPro" id="IPR020568">
    <property type="entry name" value="Ribosomal_Su5_D2-typ_SF"/>
</dbReference>
<dbReference type="PRINTS" id="PR00775">
    <property type="entry name" value="HEATSHOCK90"/>
</dbReference>
<dbReference type="PANTHER" id="PTHR11528">
    <property type="entry name" value="HEAT SHOCK PROTEIN 90 FAMILY MEMBER"/>
    <property type="match status" value="1"/>
</dbReference>
<dbReference type="Proteomes" id="UP000006671">
    <property type="component" value="Unassembled WGS sequence"/>
</dbReference>
<dbReference type="RefSeq" id="XP_002674661.1">
    <property type="nucleotide sequence ID" value="XM_002674615.1"/>
</dbReference>
<sequence length="479" mass="55737">MASDHQISEDTFLFQEEIAELIKLLKQIPPSNNLQTILKSLISNSSDALDRIKYASLSDSSVLLSEPQLFIKIIPDLESKSLSIIDSGFGMSRNDLVLNLGGSLSKRVKLYVELLKQGDKSSVMERFGNCFGFNLAFMIAEKVVVSSKMHGNEQFIWKSSGDGVFKVASDTSSEQLTRGTRVTLYLNEDSLVLLDNSFLKMYLTVLSKPIRYPVLLQTLDENNEQKCEFLNKDQPLWTRDPEKISKSEYLQFYKEMSNDWEDYLTMSHYRVEGILEFKLLLFIPKVAHFNYELVSHLYIRSTFIMDNCKYIVPDYLDFMRVLVDSEDLPLNLYQFSENKILKVIRKRVTRATLQMFERLAENKDDYKNFYQNFGRKIKMGVILDDSNRLLLTDLLRFHSNCKRTEWSSLRDYCSRMMEGQTFIYFLLSIETNINEVLIEQYSKKGLEVLLLSDPIDKIVIETIKDFNGTRFLEISMNEE</sequence>
<dbReference type="GeneID" id="8851332"/>
<dbReference type="AlphaFoldDB" id="D2VN17"/>
<comment type="similarity">
    <text evidence="1">Belongs to the heat shock protein 90 family.</text>
</comment>
<protein>
    <submittedName>
        <fullName evidence="6">Predicted protein</fullName>
    </submittedName>
</protein>
<feature type="binding site" evidence="5">
    <location>
        <position position="180"/>
    </location>
    <ligand>
        <name>ATP</name>
        <dbReference type="ChEBI" id="CHEBI:30616"/>
    </ligand>
</feature>
<gene>
    <name evidence="6" type="ORF">NAEGRDRAFT_44674</name>
</gene>
<evidence type="ECO:0000256" key="1">
    <source>
        <dbReference type="ARBA" id="ARBA00008239"/>
    </source>
</evidence>
<keyword evidence="7" id="KW-1185">Reference proteome</keyword>
<dbReference type="GO" id="GO:0005524">
    <property type="term" value="F:ATP binding"/>
    <property type="evidence" value="ECO:0007669"/>
    <property type="project" value="UniProtKB-KW"/>
</dbReference>
<dbReference type="InParanoid" id="D2VN17"/>
<dbReference type="Gene3D" id="3.30.230.80">
    <property type="match status" value="1"/>
</dbReference>